<dbReference type="InterPro" id="IPR008756">
    <property type="entry name" value="Peptidase_M56"/>
</dbReference>
<feature type="region of interest" description="Disordered" evidence="1">
    <location>
        <begin position="552"/>
        <end position="578"/>
    </location>
</feature>
<feature type="transmembrane region" description="Helical" evidence="2">
    <location>
        <begin position="346"/>
        <end position="364"/>
    </location>
</feature>
<feature type="compositionally biased region" description="Basic and acidic residues" evidence="1">
    <location>
        <begin position="422"/>
        <end position="431"/>
    </location>
</feature>
<dbReference type="eggNOG" id="COG4219">
    <property type="taxonomic scope" value="Bacteria"/>
</dbReference>
<accession>D2QW87</accession>
<reference evidence="4 5" key="1">
    <citation type="journal article" date="2009" name="Stand. Genomic Sci.">
        <title>Complete genome sequence of Pirellula staleyi type strain (ATCC 27377).</title>
        <authorList>
            <person name="Clum A."/>
            <person name="Tindall B.J."/>
            <person name="Sikorski J."/>
            <person name="Ivanova N."/>
            <person name="Mavrommatis K."/>
            <person name="Lucas S."/>
            <person name="Glavina del Rio T."/>
            <person name="Nolan M."/>
            <person name="Chen F."/>
            <person name="Tice H."/>
            <person name="Pitluck S."/>
            <person name="Cheng J.F."/>
            <person name="Chertkov O."/>
            <person name="Brettin T."/>
            <person name="Han C."/>
            <person name="Detter J.C."/>
            <person name="Kuske C."/>
            <person name="Bruce D."/>
            <person name="Goodwin L."/>
            <person name="Ovchinikova G."/>
            <person name="Pati A."/>
            <person name="Mikhailova N."/>
            <person name="Chen A."/>
            <person name="Palaniappan K."/>
            <person name="Land M."/>
            <person name="Hauser L."/>
            <person name="Chang Y.J."/>
            <person name="Jeffries C.D."/>
            <person name="Chain P."/>
            <person name="Rohde M."/>
            <person name="Goker M."/>
            <person name="Bristow J."/>
            <person name="Eisen J.A."/>
            <person name="Markowitz V."/>
            <person name="Hugenholtz P."/>
            <person name="Kyrpides N.C."/>
            <person name="Klenk H.P."/>
            <person name="Lapidus A."/>
        </authorList>
    </citation>
    <scope>NUCLEOTIDE SEQUENCE [LARGE SCALE GENOMIC DNA]</scope>
    <source>
        <strain evidence="5">ATCC 27377 / DSM 6068 / ICPB 4128</strain>
    </source>
</reference>
<feature type="transmembrane region" description="Helical" evidence="2">
    <location>
        <begin position="42"/>
        <end position="61"/>
    </location>
</feature>
<keyword evidence="2" id="KW-0812">Transmembrane</keyword>
<evidence type="ECO:0000313" key="4">
    <source>
        <dbReference type="EMBL" id="ADB15962.1"/>
    </source>
</evidence>
<dbReference type="STRING" id="530564.Psta_1284"/>
<evidence type="ECO:0000259" key="3">
    <source>
        <dbReference type="Pfam" id="PF05569"/>
    </source>
</evidence>
<feature type="transmembrane region" description="Helical" evidence="2">
    <location>
        <begin position="135"/>
        <end position="157"/>
    </location>
</feature>
<dbReference type="EMBL" id="CP001848">
    <property type="protein sequence ID" value="ADB15962.1"/>
    <property type="molecule type" value="Genomic_DNA"/>
</dbReference>
<evidence type="ECO:0000313" key="5">
    <source>
        <dbReference type="Proteomes" id="UP000001887"/>
    </source>
</evidence>
<keyword evidence="2" id="KW-0472">Membrane</keyword>
<keyword evidence="2" id="KW-1133">Transmembrane helix</keyword>
<dbReference type="Pfam" id="PF05569">
    <property type="entry name" value="Peptidase_M56"/>
    <property type="match status" value="1"/>
</dbReference>
<proteinExistence type="predicted"/>
<keyword evidence="5" id="KW-1185">Reference proteome</keyword>
<dbReference type="PANTHER" id="PTHR34978:SF3">
    <property type="entry name" value="SLR0241 PROTEIN"/>
    <property type="match status" value="1"/>
</dbReference>
<dbReference type="KEGG" id="psl:Psta_1284"/>
<dbReference type="OrthoDB" id="247246at2"/>
<gene>
    <name evidence="4" type="ordered locus">Psta_1284</name>
</gene>
<feature type="compositionally biased region" description="Basic and acidic residues" evidence="1">
    <location>
        <begin position="566"/>
        <end position="578"/>
    </location>
</feature>
<dbReference type="Gene3D" id="3.30.2010.10">
    <property type="entry name" value="Metalloproteases ('zincins'), catalytic domain"/>
    <property type="match status" value="1"/>
</dbReference>
<feature type="region of interest" description="Disordered" evidence="1">
    <location>
        <begin position="415"/>
        <end position="436"/>
    </location>
</feature>
<dbReference type="CDD" id="cd07341">
    <property type="entry name" value="M56_BlaR1_MecR1_like"/>
    <property type="match status" value="1"/>
</dbReference>
<dbReference type="Proteomes" id="UP000001887">
    <property type="component" value="Chromosome"/>
</dbReference>
<name>D2QW87_PIRSD</name>
<dbReference type="PANTHER" id="PTHR34978">
    <property type="entry name" value="POSSIBLE SENSOR-TRANSDUCER PROTEIN BLAR"/>
    <property type="match status" value="1"/>
</dbReference>
<protein>
    <submittedName>
        <fullName evidence="4">Peptidase M56 BlaR1</fullName>
    </submittedName>
</protein>
<feature type="transmembrane region" description="Helical" evidence="2">
    <location>
        <begin position="6"/>
        <end position="30"/>
    </location>
</feature>
<dbReference type="HOGENOM" id="CLU_400541_0_0_0"/>
<evidence type="ECO:0000256" key="2">
    <source>
        <dbReference type="SAM" id="Phobius"/>
    </source>
</evidence>
<evidence type="ECO:0000256" key="1">
    <source>
        <dbReference type="SAM" id="MobiDB-lite"/>
    </source>
</evidence>
<dbReference type="AlphaFoldDB" id="D2QW87"/>
<dbReference type="InterPro" id="IPR052173">
    <property type="entry name" value="Beta-lactam_resp_regulator"/>
</dbReference>
<feature type="domain" description="Peptidase M56" evidence="3">
    <location>
        <begin position="116"/>
        <end position="284"/>
    </location>
</feature>
<organism evidence="4 5">
    <name type="scientific">Pirellula staleyi (strain ATCC 27377 / DSM 6068 / ICPB 4128)</name>
    <name type="common">Pirella staleyi</name>
    <dbReference type="NCBI Taxonomy" id="530564"/>
    <lineage>
        <taxon>Bacteria</taxon>
        <taxon>Pseudomonadati</taxon>
        <taxon>Planctomycetota</taxon>
        <taxon>Planctomycetia</taxon>
        <taxon>Pirellulales</taxon>
        <taxon>Pirellulaceae</taxon>
        <taxon>Pirellula</taxon>
    </lineage>
</organism>
<sequence length="687" mass="74523" precursor="true">MSDPNLGLALLVALLIHSSLFATFAALFAWLAGADRPGATALVWKITVAGALVTAPLAMLLPADYSLITWHTAALAQADSSPSPASDTRAEGWSATIASAPVSAAEAFETTAGEPSVSTSNAADPYEASWADSQTLYVCLCMTMVLGLLIGITRLVIGQVYLSRELASCTRATDPELLAMTRRLAISLGIRDPIEVLILPRTASPMAVGFLRYKLVLPQPTWWGALDRAQQMGMVAHELAHLRHRDPLWSVVGHLICHTLWFQPLLWYAVKQMRMTAEFAADDEARRLSGDGLGLARSLATLASWLVTERASDSISIATSGLSSYRSTLGQRVEQLLAPRRSVRPSILPVAAGLLVVLLLALLLTPRLAVTAVAEEKPAAIAPPVSAAPPKTESDKPTKPVKPITEVDLFAEEAKPVSPPKVAEKQADKQPLDQPPIKTAQPVPEGFEGFRGQLSGLVVAKNDDLGSFQLEVLEVKRVWKNNTAKHPETVISRIINIENLTGKWLDVLLTIKVGDAVEIETKHVRGPNAEFLGESFKKVELTDIQARLKEKRSDATGEMAANPNQPRKDRLAETEKISESTDPTLFPEGLRGFRGIMIGRVMATDAEQGKLVIEGIEVKRTWPKNTAKNAASLRGKRLEIEGISGKWLDVLLTFKAGDVIEVEAFHNSGEKLDFVQEWLKKLEAPAK</sequence>